<proteinExistence type="predicted"/>
<accession>Q313C8</accession>
<organism evidence="1 2">
    <name type="scientific">Oleidesulfovibrio alaskensis (strain ATCC BAA-1058 / DSM 17464 / G20)</name>
    <name type="common">Desulfovibrio alaskensis</name>
    <dbReference type="NCBI Taxonomy" id="207559"/>
    <lineage>
        <taxon>Bacteria</taxon>
        <taxon>Pseudomonadati</taxon>
        <taxon>Thermodesulfobacteriota</taxon>
        <taxon>Desulfovibrionia</taxon>
        <taxon>Desulfovibrionales</taxon>
        <taxon>Desulfovibrionaceae</taxon>
        <taxon>Oleidesulfovibrio</taxon>
    </lineage>
</organism>
<sequence>MQPHLPHEAHSMAGTVGILYLRSIYCTVSVYLEHTAAT</sequence>
<dbReference type="KEGG" id="dde:Dde_1167"/>
<reference evidence="1 2" key="1">
    <citation type="journal article" date="2011" name="J. Bacteriol.">
        <title>Complete genome sequence and updated annotation of Desulfovibrio alaskensis G20.</title>
        <authorList>
            <person name="Hauser L.J."/>
            <person name="Land M.L."/>
            <person name="Brown S.D."/>
            <person name="Larimer F."/>
            <person name="Keller K.L."/>
            <person name="Rapp-Giles B.J."/>
            <person name="Price M.N."/>
            <person name="Lin M."/>
            <person name="Bruce D.C."/>
            <person name="Detter J.C."/>
            <person name="Tapia R."/>
            <person name="Han C.S."/>
            <person name="Goodwin L.A."/>
            <person name="Cheng J.F."/>
            <person name="Pitluck S."/>
            <person name="Copeland A."/>
            <person name="Lucas S."/>
            <person name="Nolan M."/>
            <person name="Lapidus A.L."/>
            <person name="Palumbo A.V."/>
            <person name="Wall J.D."/>
        </authorList>
    </citation>
    <scope>NUCLEOTIDE SEQUENCE [LARGE SCALE GENOMIC DNA]</scope>
    <source>
        <strain evidence="2">ATCC BAA 1058 / DSM 17464 / G20</strain>
    </source>
</reference>
<keyword evidence="2" id="KW-1185">Reference proteome</keyword>
<dbReference type="STRING" id="207559.Dde_1167"/>
<dbReference type="Proteomes" id="UP000002710">
    <property type="component" value="Chromosome"/>
</dbReference>
<dbReference type="HOGENOM" id="CLU_3327157_0_0_7"/>
<name>Q313C8_OLEA2</name>
<evidence type="ECO:0000313" key="2">
    <source>
        <dbReference type="Proteomes" id="UP000002710"/>
    </source>
</evidence>
<gene>
    <name evidence="1" type="ordered locus">Dde_1167</name>
</gene>
<dbReference type="EMBL" id="CP000112">
    <property type="protein sequence ID" value="ABB37968.1"/>
    <property type="molecule type" value="Genomic_DNA"/>
</dbReference>
<protein>
    <submittedName>
        <fullName evidence="1">Uncharacterized protein</fullName>
    </submittedName>
</protein>
<dbReference type="AlphaFoldDB" id="Q313C8"/>
<evidence type="ECO:0000313" key="1">
    <source>
        <dbReference type="EMBL" id="ABB37968.1"/>
    </source>
</evidence>